<dbReference type="Gene3D" id="2.120.10.30">
    <property type="entry name" value="TolB, C-terminal domain"/>
    <property type="match status" value="1"/>
</dbReference>
<dbReference type="InterPro" id="IPR029058">
    <property type="entry name" value="AB_hydrolase_fold"/>
</dbReference>
<evidence type="ECO:0000259" key="3">
    <source>
        <dbReference type="Pfam" id="PF00326"/>
    </source>
</evidence>
<dbReference type="Proteomes" id="UP000010408">
    <property type="component" value="Unassembled WGS sequence"/>
</dbReference>
<dbReference type="PANTHER" id="PTHR42776:SF27">
    <property type="entry name" value="DIPEPTIDYL PEPTIDASE FAMILY MEMBER 6"/>
    <property type="match status" value="1"/>
</dbReference>
<dbReference type="Pfam" id="PF00326">
    <property type="entry name" value="Peptidase_S9"/>
    <property type="match status" value="1"/>
</dbReference>
<feature type="signal peptide" evidence="2">
    <location>
        <begin position="1"/>
        <end position="23"/>
    </location>
</feature>
<feature type="chain" id="PRO_5003954321" evidence="2">
    <location>
        <begin position="24"/>
        <end position="846"/>
    </location>
</feature>
<dbReference type="RefSeq" id="WP_005469041.1">
    <property type="nucleotide sequence ID" value="NZ_KB291045.1"/>
</dbReference>
<dbReference type="PANTHER" id="PTHR42776">
    <property type="entry name" value="SERINE PEPTIDASE S9 FAMILY MEMBER"/>
    <property type="match status" value="1"/>
</dbReference>
<dbReference type="InterPro" id="IPR011042">
    <property type="entry name" value="6-blade_b-propeller_TolB-like"/>
</dbReference>
<reference evidence="4 5" key="1">
    <citation type="submission" date="2012-05" db="EMBL/GenBank/DDBJ databases">
        <authorList>
            <person name="Weinstock G."/>
            <person name="Sodergren E."/>
            <person name="Lobos E.A."/>
            <person name="Fulton L."/>
            <person name="Fulton R."/>
            <person name="Courtney L."/>
            <person name="Fronick C."/>
            <person name="O'Laughlin M."/>
            <person name="Godfrey J."/>
            <person name="Wilson R.M."/>
            <person name="Miner T."/>
            <person name="Farmer C."/>
            <person name="Delehaunty K."/>
            <person name="Cordes M."/>
            <person name="Minx P."/>
            <person name="Tomlinson C."/>
            <person name="Chen J."/>
            <person name="Wollam A."/>
            <person name="Pepin K.H."/>
            <person name="Bhonagiri V."/>
            <person name="Zhang X."/>
            <person name="Suruliraj S."/>
            <person name="Warren W."/>
            <person name="Mitreva M."/>
            <person name="Mardis E.R."/>
            <person name="Wilson R.K."/>
        </authorList>
    </citation>
    <scope>NUCLEOTIDE SEQUENCE [LARGE SCALE GENOMIC DNA]</scope>
    <source>
        <strain evidence="4 5">F0037</strain>
    </source>
</reference>
<feature type="domain" description="Peptidase S9 prolyl oligopeptidase catalytic" evidence="3">
    <location>
        <begin position="624"/>
        <end position="830"/>
    </location>
</feature>
<dbReference type="GO" id="GO:0004252">
    <property type="term" value="F:serine-type endopeptidase activity"/>
    <property type="evidence" value="ECO:0007669"/>
    <property type="project" value="TreeGrafter"/>
</dbReference>
<organism evidence="4 5">
    <name type="scientific">Porphyromonas catoniae F0037</name>
    <dbReference type="NCBI Taxonomy" id="1127696"/>
    <lineage>
        <taxon>Bacteria</taxon>
        <taxon>Pseudomonadati</taxon>
        <taxon>Bacteroidota</taxon>
        <taxon>Bacteroidia</taxon>
        <taxon>Bacteroidales</taxon>
        <taxon>Porphyromonadaceae</taxon>
        <taxon>Porphyromonas</taxon>
    </lineage>
</organism>
<dbReference type="SUPFAM" id="SSF82171">
    <property type="entry name" value="DPP6 N-terminal domain-like"/>
    <property type="match status" value="1"/>
</dbReference>
<sequence>MKRTTICFTLAALFMGSLCSTQAQVLTRGKSYGTHPLTTPVLIDSVNLSKTSFELTSFIKRPYEIEGRRSTSIAASSKGIFAVPQGANPGVASLSVYSFSAVSPTYTKGNLRLYGRGRYAIYADGALLSSNEKAPVSSDTVPAVTAPLTLEATHKELVVKVLRMPKDSVQADFKLVFVPEEKFTPLDSVASMNGTHFIDWKYITHGKRIYSVSVSPSGKYAFVVWADRVPKKGATYVDIRDASGKVLRSTQGLYGARWMPKQDYLILERGNGNKRQLLKIHPVTGEQSVWVDNLPGSSYTISPDEKTIYFYEQGKGPGKNPLAIRRISPDDRQPGWRDRTEIYQYDIASGIYMPLTYGVRSNNIYDISGDGSKLLLGVHGMDWTKTPYGHTTILLYTPATSRVDTLIKDEIEIADVSFIPGTKELLITASPNSFNSAGSTLPEGEWGNGYERELLRFNMETKQVVPLTKDFAPSIADVKGYVAKQKAFYFSADNGSRKSLYRLDITTNKITPLNASEEVVRSFSLSSTGNALWYVGQSLNNADRLYRLEAPGKSRLIWDLSSEKLRDVRFTPAKSFVYRTPDEVSIDGWYYLPPNFDPKKKYPMIVYYYGGTIPLTRELETTYDLAMFASQGYVALSLNPRGCTGYGQAFAADHLNAWGTKTADDIIGAVKAFTEEHGFVDEKKIGCCGASYGGFMTQYLQTKTDIFAAAISHAGISSISSYWAGGYWGIAYSSVASAGSYPWNNPELYTKHSPLFNADKIHTPLLLLHGTSDVNVPPSESTALYNSLKILGRTVELVEFTGEDHHILEPERKDIWMKTMFAWFAKYLQDKPQWWDALYPKTVYEQ</sequence>
<evidence type="ECO:0000256" key="2">
    <source>
        <dbReference type="SAM" id="SignalP"/>
    </source>
</evidence>
<dbReference type="eggNOG" id="COG0823">
    <property type="taxonomic scope" value="Bacteria"/>
</dbReference>
<dbReference type="EMBL" id="AMEQ01000024">
    <property type="protein sequence ID" value="EKY01729.1"/>
    <property type="molecule type" value="Genomic_DNA"/>
</dbReference>
<protein>
    <submittedName>
        <fullName evidence="4">Peptidase, S9A/B/C family, catalytic domain protein</fullName>
    </submittedName>
</protein>
<evidence type="ECO:0000256" key="1">
    <source>
        <dbReference type="ARBA" id="ARBA00022801"/>
    </source>
</evidence>
<proteinExistence type="predicted"/>
<dbReference type="eggNOG" id="COG1506">
    <property type="taxonomic scope" value="Bacteria"/>
</dbReference>
<keyword evidence="1" id="KW-0378">Hydrolase</keyword>
<dbReference type="InterPro" id="IPR001375">
    <property type="entry name" value="Peptidase_S9_cat"/>
</dbReference>
<accession>L1NE02</accession>
<evidence type="ECO:0000313" key="5">
    <source>
        <dbReference type="Proteomes" id="UP000010408"/>
    </source>
</evidence>
<comment type="caution">
    <text evidence="4">The sequence shown here is derived from an EMBL/GenBank/DDBJ whole genome shotgun (WGS) entry which is preliminary data.</text>
</comment>
<dbReference type="Gene3D" id="3.40.50.1820">
    <property type="entry name" value="alpha/beta hydrolase"/>
    <property type="match status" value="1"/>
</dbReference>
<evidence type="ECO:0000313" key="4">
    <source>
        <dbReference type="EMBL" id="EKY01729.1"/>
    </source>
</evidence>
<dbReference type="PATRIC" id="fig|1127696.3.peg.706"/>
<dbReference type="STRING" id="1127696.HMPREF9134_00789"/>
<dbReference type="AlphaFoldDB" id="L1NE02"/>
<keyword evidence="2" id="KW-0732">Signal</keyword>
<name>L1NE02_9PORP</name>
<gene>
    <name evidence="4" type="ORF">HMPREF9134_00789</name>
</gene>
<dbReference type="GO" id="GO:0006508">
    <property type="term" value="P:proteolysis"/>
    <property type="evidence" value="ECO:0007669"/>
    <property type="project" value="InterPro"/>
</dbReference>
<dbReference type="HOGENOM" id="CLU_349466_0_0_10"/>
<dbReference type="SUPFAM" id="SSF53474">
    <property type="entry name" value="alpha/beta-Hydrolases"/>
    <property type="match status" value="1"/>
</dbReference>